<feature type="compositionally biased region" description="Polar residues" evidence="7">
    <location>
        <begin position="1636"/>
        <end position="1655"/>
    </location>
</feature>
<feature type="compositionally biased region" description="Polar residues" evidence="7">
    <location>
        <begin position="2415"/>
        <end position="2428"/>
    </location>
</feature>
<dbReference type="FunFam" id="3.40.50.300:FF:000015">
    <property type="entry name" value="chromodomain-helicase-DNA-binding protein 9 isoform X1"/>
    <property type="match status" value="1"/>
</dbReference>
<feature type="region of interest" description="Disordered" evidence="7">
    <location>
        <begin position="1434"/>
        <end position="1468"/>
    </location>
</feature>
<keyword evidence="12" id="KW-1185">Reference proteome</keyword>
<keyword evidence="3" id="KW-0547">Nucleotide-binding</keyword>
<evidence type="ECO:0000256" key="2">
    <source>
        <dbReference type="ARBA" id="ARBA00022737"/>
    </source>
</evidence>
<keyword evidence="4" id="KW-0378">Hydrolase</keyword>
<dbReference type="GO" id="GO:0005634">
    <property type="term" value="C:nucleus"/>
    <property type="evidence" value="ECO:0007669"/>
    <property type="project" value="UniProtKB-SubCell"/>
</dbReference>
<dbReference type="Gene3D" id="3.40.50.10810">
    <property type="entry name" value="Tandem AAA-ATPase domain"/>
    <property type="match status" value="1"/>
</dbReference>
<feature type="compositionally biased region" description="Low complexity" evidence="7">
    <location>
        <begin position="2429"/>
        <end position="2442"/>
    </location>
</feature>
<dbReference type="InterPro" id="IPR000953">
    <property type="entry name" value="Chromo/chromo_shadow_dom"/>
</dbReference>
<feature type="region of interest" description="Disordered" evidence="7">
    <location>
        <begin position="1627"/>
        <end position="1714"/>
    </location>
</feature>
<dbReference type="Pfam" id="PF00271">
    <property type="entry name" value="Helicase_C"/>
    <property type="match status" value="1"/>
</dbReference>
<proteinExistence type="predicted"/>
<feature type="compositionally biased region" description="Low complexity" evidence="7">
    <location>
        <begin position="2399"/>
        <end position="2414"/>
    </location>
</feature>
<feature type="compositionally biased region" description="Low complexity" evidence="7">
    <location>
        <begin position="1284"/>
        <end position="1307"/>
    </location>
</feature>
<feature type="domain" description="Helicase ATP-binding" evidence="9">
    <location>
        <begin position="673"/>
        <end position="847"/>
    </location>
</feature>
<evidence type="ECO:0000256" key="3">
    <source>
        <dbReference type="ARBA" id="ARBA00022741"/>
    </source>
</evidence>
<dbReference type="Proteomes" id="UP000215902">
    <property type="component" value="Unassembled WGS sequence"/>
</dbReference>
<feature type="compositionally biased region" description="Polar residues" evidence="7">
    <location>
        <begin position="2471"/>
        <end position="2486"/>
    </location>
</feature>
<dbReference type="Gene3D" id="3.40.50.300">
    <property type="entry name" value="P-loop containing nucleotide triphosphate hydrolases"/>
    <property type="match status" value="1"/>
</dbReference>
<accession>A0A267F0X9</accession>
<feature type="compositionally biased region" description="Polar residues" evidence="7">
    <location>
        <begin position="402"/>
        <end position="425"/>
    </location>
</feature>
<dbReference type="CDD" id="cd18793">
    <property type="entry name" value="SF2_C_SNF"/>
    <property type="match status" value="1"/>
</dbReference>
<dbReference type="Pfam" id="PF00385">
    <property type="entry name" value="Chromo"/>
    <property type="match status" value="1"/>
</dbReference>
<feature type="compositionally biased region" description="Polar residues" evidence="7">
    <location>
        <begin position="2448"/>
        <end position="2464"/>
    </location>
</feature>
<feature type="compositionally biased region" description="Pro residues" evidence="7">
    <location>
        <begin position="31"/>
        <end position="51"/>
    </location>
</feature>
<keyword evidence="6" id="KW-0539">Nucleus</keyword>
<evidence type="ECO:0000313" key="12">
    <source>
        <dbReference type="Proteomes" id="UP000215902"/>
    </source>
</evidence>
<dbReference type="InterPro" id="IPR051493">
    <property type="entry name" value="CHD"/>
</dbReference>
<feature type="compositionally biased region" description="Basic and acidic residues" evidence="7">
    <location>
        <begin position="440"/>
        <end position="455"/>
    </location>
</feature>
<dbReference type="SUPFAM" id="SSF54160">
    <property type="entry name" value="Chromo domain-like"/>
    <property type="match status" value="2"/>
</dbReference>
<feature type="region of interest" description="Disordered" evidence="7">
    <location>
        <begin position="2295"/>
        <end position="2332"/>
    </location>
</feature>
<dbReference type="Gene3D" id="1.10.10.60">
    <property type="entry name" value="Homeodomain-like"/>
    <property type="match status" value="1"/>
</dbReference>
<evidence type="ECO:0000259" key="9">
    <source>
        <dbReference type="PROSITE" id="PS51192"/>
    </source>
</evidence>
<dbReference type="SUPFAM" id="SSF160481">
    <property type="entry name" value="BRK domain-like"/>
    <property type="match status" value="1"/>
</dbReference>
<evidence type="ECO:0000256" key="7">
    <source>
        <dbReference type="SAM" id="MobiDB-lite"/>
    </source>
</evidence>
<dbReference type="InterPro" id="IPR049730">
    <property type="entry name" value="SNF2/RAD54-like_C"/>
</dbReference>
<name>A0A267F0X9_9PLAT</name>
<evidence type="ECO:0000256" key="6">
    <source>
        <dbReference type="ARBA" id="ARBA00023242"/>
    </source>
</evidence>
<dbReference type="Gene3D" id="2.40.50.40">
    <property type="match status" value="2"/>
</dbReference>
<feature type="compositionally biased region" description="Basic residues" evidence="7">
    <location>
        <begin position="161"/>
        <end position="172"/>
    </location>
</feature>
<evidence type="ECO:0000259" key="8">
    <source>
        <dbReference type="PROSITE" id="PS50013"/>
    </source>
</evidence>
<dbReference type="PROSITE" id="PS50013">
    <property type="entry name" value="CHROMO_2"/>
    <property type="match status" value="1"/>
</dbReference>
<dbReference type="InterPro" id="IPR038718">
    <property type="entry name" value="SNF2-like_sf"/>
</dbReference>
<dbReference type="InterPro" id="IPR056342">
    <property type="entry name" value="HTH_CHD6-9"/>
</dbReference>
<dbReference type="EMBL" id="NIVC01001485">
    <property type="protein sequence ID" value="PAA67398.1"/>
    <property type="molecule type" value="Genomic_DNA"/>
</dbReference>
<dbReference type="PANTHER" id="PTHR46850:SF1">
    <property type="entry name" value="CHROMODOMAIN-HELICASE-DNA-BINDING PROTEIN 9"/>
    <property type="match status" value="1"/>
</dbReference>
<dbReference type="SMART" id="SM00298">
    <property type="entry name" value="CHROMO"/>
    <property type="match status" value="2"/>
</dbReference>
<feature type="compositionally biased region" description="Pro residues" evidence="7">
    <location>
        <begin position="2497"/>
        <end position="2508"/>
    </location>
</feature>
<dbReference type="PROSITE" id="PS51192">
    <property type="entry name" value="HELICASE_ATP_BIND_1"/>
    <property type="match status" value="1"/>
</dbReference>
<feature type="region of interest" description="Disordered" evidence="7">
    <location>
        <begin position="1284"/>
        <end position="1320"/>
    </location>
</feature>
<dbReference type="InterPro" id="IPR000330">
    <property type="entry name" value="SNF2_N"/>
</dbReference>
<evidence type="ECO:0008006" key="13">
    <source>
        <dbReference type="Google" id="ProtNLM"/>
    </source>
</evidence>
<dbReference type="InterPro" id="IPR014001">
    <property type="entry name" value="Helicase_ATP-bd"/>
</dbReference>
<dbReference type="CDD" id="cd17995">
    <property type="entry name" value="DEXHc_CHD6_7_8_9"/>
    <property type="match status" value="1"/>
</dbReference>
<keyword evidence="2" id="KW-0677">Repeat</keyword>
<evidence type="ECO:0000313" key="11">
    <source>
        <dbReference type="EMBL" id="PAA67398.1"/>
    </source>
</evidence>
<dbReference type="PANTHER" id="PTHR46850">
    <property type="entry name" value="CHROMODOMAIN-HELICASE-DNA-BINDING PROTEIN 9"/>
    <property type="match status" value="1"/>
</dbReference>
<dbReference type="InterPro" id="IPR016197">
    <property type="entry name" value="Chromo-like_dom_sf"/>
</dbReference>
<feature type="compositionally biased region" description="Acidic residues" evidence="7">
    <location>
        <begin position="177"/>
        <end position="188"/>
    </location>
</feature>
<feature type="compositionally biased region" description="Polar residues" evidence="7">
    <location>
        <begin position="64"/>
        <end position="73"/>
    </location>
</feature>
<dbReference type="FunFam" id="3.40.50.10810:FF:000003">
    <property type="entry name" value="chromodomain-helicase-DNA-binding protein 8 isoform X4"/>
    <property type="match status" value="1"/>
</dbReference>
<feature type="compositionally biased region" description="Basic residues" evidence="7">
    <location>
        <begin position="92"/>
        <end position="105"/>
    </location>
</feature>
<feature type="compositionally biased region" description="Low complexity" evidence="7">
    <location>
        <begin position="303"/>
        <end position="314"/>
    </location>
</feature>
<dbReference type="SUPFAM" id="SSF52540">
    <property type="entry name" value="P-loop containing nucleoside triphosphate hydrolases"/>
    <property type="match status" value="2"/>
</dbReference>
<feature type="domain" description="Chromo" evidence="8">
    <location>
        <begin position="574"/>
        <end position="641"/>
    </location>
</feature>
<dbReference type="InterPro" id="IPR037259">
    <property type="entry name" value="BRK_sf"/>
</dbReference>
<comment type="subcellular location">
    <subcellularLocation>
        <location evidence="1">Nucleus</location>
    </subcellularLocation>
</comment>
<feature type="compositionally biased region" description="Acidic residues" evidence="7">
    <location>
        <begin position="348"/>
        <end position="360"/>
    </location>
</feature>
<feature type="region of interest" description="Disordered" evidence="7">
    <location>
        <begin position="2399"/>
        <end position="2545"/>
    </location>
</feature>
<evidence type="ECO:0000256" key="4">
    <source>
        <dbReference type="ARBA" id="ARBA00022801"/>
    </source>
</evidence>
<protein>
    <recommendedName>
        <fullName evidence="13">DNA helicase</fullName>
    </recommendedName>
</protein>
<dbReference type="GO" id="GO:0005524">
    <property type="term" value="F:ATP binding"/>
    <property type="evidence" value="ECO:0007669"/>
    <property type="project" value="UniProtKB-KW"/>
</dbReference>
<evidence type="ECO:0000259" key="10">
    <source>
        <dbReference type="PROSITE" id="PS51194"/>
    </source>
</evidence>
<keyword evidence="5" id="KW-0067">ATP-binding</keyword>
<dbReference type="SMART" id="SM00490">
    <property type="entry name" value="HELICc"/>
    <property type="match status" value="1"/>
</dbReference>
<dbReference type="Gene3D" id="3.40.5.120">
    <property type="match status" value="1"/>
</dbReference>
<feature type="compositionally biased region" description="Basic and acidic residues" evidence="7">
    <location>
        <begin position="361"/>
        <end position="379"/>
    </location>
</feature>
<dbReference type="InterPro" id="IPR027417">
    <property type="entry name" value="P-loop_NTPase"/>
</dbReference>
<feature type="compositionally biased region" description="Basic and acidic residues" evidence="7">
    <location>
        <begin position="628"/>
        <end position="640"/>
    </location>
</feature>
<feature type="domain" description="Helicase C-terminal" evidence="10">
    <location>
        <begin position="988"/>
        <end position="1136"/>
    </location>
</feature>
<feature type="region of interest" description="Disordered" evidence="7">
    <location>
        <begin position="616"/>
        <end position="643"/>
    </location>
</feature>
<dbReference type="Pfam" id="PF00176">
    <property type="entry name" value="SNF2-rel_dom"/>
    <property type="match status" value="1"/>
</dbReference>
<dbReference type="STRING" id="282301.A0A267F0X9"/>
<feature type="compositionally biased region" description="Basic residues" evidence="7">
    <location>
        <begin position="246"/>
        <end position="264"/>
    </location>
</feature>
<dbReference type="Pfam" id="PF23078">
    <property type="entry name" value="HTH_CHD6-9"/>
    <property type="match status" value="1"/>
</dbReference>
<dbReference type="PROSITE" id="PS51194">
    <property type="entry name" value="HELICASE_CTER"/>
    <property type="match status" value="1"/>
</dbReference>
<feature type="compositionally biased region" description="Low complexity" evidence="7">
    <location>
        <begin position="2509"/>
        <end position="2526"/>
    </location>
</feature>
<dbReference type="InterPro" id="IPR023780">
    <property type="entry name" value="Chromo_domain"/>
</dbReference>
<comment type="caution">
    <text evidence="11">The sequence shown here is derived from an EMBL/GenBank/DDBJ whole genome shotgun (WGS) entry which is preliminary data.</text>
</comment>
<dbReference type="GO" id="GO:0016787">
    <property type="term" value="F:hydrolase activity"/>
    <property type="evidence" value="ECO:0007669"/>
    <property type="project" value="UniProtKB-KW"/>
</dbReference>
<feature type="compositionally biased region" description="Basic and acidic residues" evidence="7">
    <location>
        <begin position="463"/>
        <end position="483"/>
    </location>
</feature>
<dbReference type="InterPro" id="IPR001650">
    <property type="entry name" value="Helicase_C-like"/>
</dbReference>
<feature type="compositionally biased region" description="Polar residues" evidence="7">
    <location>
        <begin position="2053"/>
        <end position="2075"/>
    </location>
</feature>
<evidence type="ECO:0000256" key="5">
    <source>
        <dbReference type="ARBA" id="ARBA00022840"/>
    </source>
</evidence>
<gene>
    <name evidence="11" type="ORF">BOX15_Mlig009237g2</name>
</gene>
<dbReference type="OrthoDB" id="5857104at2759"/>
<feature type="compositionally biased region" description="Low complexity" evidence="7">
    <location>
        <begin position="1450"/>
        <end position="1463"/>
    </location>
</feature>
<evidence type="ECO:0000256" key="1">
    <source>
        <dbReference type="ARBA" id="ARBA00004123"/>
    </source>
</evidence>
<reference evidence="11 12" key="1">
    <citation type="submission" date="2017-06" db="EMBL/GenBank/DDBJ databases">
        <title>A platform for efficient transgenesis in Macrostomum lignano, a flatworm model organism for stem cell research.</title>
        <authorList>
            <person name="Berezikov E."/>
        </authorList>
    </citation>
    <scope>NUCLEOTIDE SEQUENCE [LARGE SCALE GENOMIC DNA]</scope>
    <source>
        <strain evidence="11">DV1</strain>
        <tissue evidence="11">Whole organism</tissue>
    </source>
</reference>
<sequence length="2545" mass="276056">MDSSSSSALQTSVVVDSASAANCVGQLPSPQLMPPPPPRVIRVCPLPPQPPQSSSHNRRRQKPTKQGESQSANVDADSLDADVDIDVATVRKSNKKKKKKSKRRRGSDDDVADEGHSSSMSTLDDTLAGVLAAKKAKPSRESASASPDEDESSTNNFNKDSKKKKKNKRKQKRKEEEEAFASIDDDAELPAIGTEPNCFDDVIDGAASDTPTLPATADSPPAVGNPKSKKRPASKEASSQSANESKKKKSGGTPGKKGRPRKSLPRTDSLHSSLNGDGAFGTDNNKPNGDIDVVFEVGVPDESSSADGSASARPSEADESDWQHQASASTSSRRSGRAATRRPVSIAEDSDSDGEDGGDDDGGRSEDGDGKAEDTRVVERILGVRMSTRPVRRALSQQQQQLATSEDNADNGSTKLSTESFASSSDLKEAKLEAAIPESETPKAEKSESASKEHSSAVLKTEAATDEKNNIEEEKSDKNGKLEEVEDEEEEVEEYYVKYRGMSYLHCEWRTANEIGDPRFAQKVKRHKQAKLAAGKCVLLTPSSSTSSLQMQQAPATGAEQQQEDEDLFNPDYIEADRVLDCQTVNDCTYYLVKWRSLPYEDATWELTEDVPPAKIKEYNRNSQPPSETERRHRTARPDDPDAWLGRQIEAGRVYKGGNQLRDYQLEGVNWLTYCWYHGRNCILADEMGLGKTVQSITFLKEVFDYGIKGPFLVIVPLSTIGNWQREFENWTDMNVVVYHGSTASRLMLQQYEIHHRDSKEKIIKHCYKFNALITTYEILMTDIEFFGQIEWRVSVIDEAHRLKNKKCKLGEGLRYLRLEHRVLLTGTPLQNNVEELFSLLNFLEPESFPCSQAFLAEFGDLKTESQVDNLKATLKPMMLRRLKEDVEKSIAPKEETIIEVELTNIQKKYYRAILERNFAFLSKGATSSNTPNLMNTMMELRKCCNHPFLIKGAEDNIMSELRHQYQDMDSQEYQFQALVYASGKLVLVHKLLPKLLQGGHKVLMFSQMVRVLDIIEDFLIHMQYQYERIDGRIHGLQRQEAIDRFSNDPNKFVFLLCTKAGGLGINLTAADTVIIYDSDWNPQNDLQAQARCHRIGQEKSVKVYRLITRNTYEREMFDRASLKLGLDKAVLQNMGTPSGGATSAQPSKKDVEDLLKKGAYGALMDDDNAGDKFCEEDIDQILMGRTTTIQIESGEKGSTFSKASFSMTGNRTDIDLDDPEFWHKWAQKAGVDESYFSANKDLIVDAPRQRRQTSRYVSNESCADLGASGGAASSIIGAGGGAVSDSDAAADSDGSASASSSAAAFGPAGGRRRRDHRAVGGVGSELEKIDLFRLEKGLMAFGFGRWREIAVRCAAPVGSLSASASASASSTSPEAEAAVERLSRALLSRCLRFYTGDTRIRAFIGHLLSGSVGGDGDSALRYSGLSAPLARGRKTARRLDTPMTSSEPDSIATTAQQDQTASTDDESERIISCPSFLRHLEKAGNKLLHRIRLLYFLQWHIIGEQQGQAIMSGVNHSQISVDLPNTDNVEKPTDWWDAQADKSLLIGVYKHGLDRYAPLRADPCLCFHARCPLPDTASARKLIAAAARSGSSAAEHDSETAPAQIDEASTTAAAEKLVGSKLMEEQISETKTDESLVNQEKSMVESQMENSTPEGTGAKPEAMETECETAAQTSVESMDLDAQVKADPAIDQSEERKQQEEQESLTSTAIADDSSIVDSAKEQQQHQPLHFPSSTDLTARIRRLIGLYQKQAQAVECMESARRAQLELLASRQQQQYQQSAAYFDGGGGGAPNARWSRREELEFGRTLASYGVELRTSGSGCGGYSWDRFRILASSLARKSDASMTAYLFAYFTMCREVCQRASADVGGEQFASVLATADALRAAYMIPDRMSTPDAWPPADPVSPDRAARVFRRLALMRQLRQELAATAAAQSGSAAADQHQLESRLARLLPSADRQQQYQRQHRLPDWWLPAVHDAELMRGAARHGLARTDVAFPADQQLPAFSLAAVAAAATVGGVGSGSSGWPTERALWRRLEALCHCLATGGDWPTPSATSTMQQLSDSESEETASTGADSLRATPAAAGASSQSLISTAPAAACTSLMAMPSSSSPSSASASSAMLDVRVPVLSLETGAFVYQDRAPRRRELEKFLLEHKDFVPYSIEKEDQEIYARVAAARGQDPTQLQHTLEALAYSQYMQLIGGLSAPGAANSVGNSSSSSASAYSMQKQLQQYYQQAAMAAYASGVGGVGSFADVLGGSGSLPSVAVSSSSSSPAMLHSAMMMMTSSSSLATSTLTASSSTPSRSSYAAAGKSSTSTSSSSLSMPTSTSTSDDSTTALMAAAYAQYAAAAAAAYSNPLMYGGYYGGFGGAAGVNGGAYGAAAAAAAAYGGSFAGPSATSSTLSSSSLTNNSFSGKSHNSSVKSASARQQQLQRQHHVQQYQQHHHGNSQAGRKSSLASSSHQPTRGRPPHQQTQRNSSAGHSARQNLHHYHRHQMLPPPPPPPPPQSAAPLPLLSTSPTTGLTALQQDSNPDCTDGVLDLSTKK</sequence>
<dbReference type="SMART" id="SM00487">
    <property type="entry name" value="DEXDc"/>
    <property type="match status" value="1"/>
</dbReference>
<organism evidence="11 12">
    <name type="scientific">Macrostomum lignano</name>
    <dbReference type="NCBI Taxonomy" id="282301"/>
    <lineage>
        <taxon>Eukaryota</taxon>
        <taxon>Metazoa</taxon>
        <taxon>Spiralia</taxon>
        <taxon>Lophotrochozoa</taxon>
        <taxon>Platyhelminthes</taxon>
        <taxon>Rhabditophora</taxon>
        <taxon>Macrostomorpha</taxon>
        <taxon>Macrostomida</taxon>
        <taxon>Macrostomidae</taxon>
        <taxon>Macrostomum</taxon>
    </lineage>
</organism>
<feature type="region of interest" description="Disordered" evidence="7">
    <location>
        <begin position="24"/>
        <end position="490"/>
    </location>
</feature>
<feature type="region of interest" description="Disordered" evidence="7">
    <location>
        <begin position="2052"/>
        <end position="2075"/>
    </location>
</feature>